<evidence type="ECO:0000313" key="3">
    <source>
        <dbReference type="Proteomes" id="UP001174136"/>
    </source>
</evidence>
<dbReference type="PANTHER" id="PTHR47510">
    <property type="entry name" value="REVERSE TRANSCRIPTASE DOMAIN-CONTAINING PROTEIN"/>
    <property type="match status" value="1"/>
</dbReference>
<keyword evidence="3" id="KW-1185">Reference proteome</keyword>
<dbReference type="AlphaFoldDB" id="A0AA47N384"/>
<evidence type="ECO:0000256" key="1">
    <source>
        <dbReference type="SAM" id="MobiDB-lite"/>
    </source>
</evidence>
<gene>
    <name evidence="2" type="ORF">N1851_007806</name>
</gene>
<accession>A0AA47N384</accession>
<feature type="region of interest" description="Disordered" evidence="1">
    <location>
        <begin position="498"/>
        <end position="681"/>
    </location>
</feature>
<dbReference type="EMBL" id="JAOPHQ010001422">
    <property type="protein sequence ID" value="KAK0151060.1"/>
    <property type="molecule type" value="Genomic_DNA"/>
</dbReference>
<reference evidence="2" key="1">
    <citation type="journal article" date="2023" name="Front. Mar. Sci.">
        <title>A new Merluccius polli reference genome to investigate the effects of global change in West African waters.</title>
        <authorList>
            <person name="Mateo J.L."/>
            <person name="Blanco-Fernandez C."/>
            <person name="Garcia-Vazquez E."/>
            <person name="Machado-Schiaffino G."/>
        </authorList>
    </citation>
    <scope>NUCLEOTIDE SEQUENCE</scope>
    <source>
        <strain evidence="2">C29</strain>
        <tissue evidence="2">Fin</tissue>
    </source>
</reference>
<dbReference type="Gene3D" id="3.60.10.10">
    <property type="entry name" value="Endonuclease/exonuclease/phosphatase"/>
    <property type="match status" value="1"/>
</dbReference>
<feature type="compositionally biased region" description="Acidic residues" evidence="1">
    <location>
        <begin position="599"/>
        <end position="608"/>
    </location>
</feature>
<sequence>MASSETPSLSIRHGVWIQPDPSVPVEEVLLAVGDQVGHANLSHASRMNKEVVVFVKEERLVADLLASGVTLNGLYLQVYLLLRWRRGRLPREELRNIRVTTPDDLFPTFLLPTLEILYILVKGVHSFAHTVKRRRRGRWAGALVRLRQRGLHTPLPGIFLSNVRSLPNKNRDFPSSAVLCFTETWLSGLIPDSALHLAGFQLCRADRDTELSGKTKGGGICFYINSGWCNDVTVIQQHCSPDLESFIMNLKRRRRGRWAGALVRLRQRGLHTPLPGIFLSNVRSLPNKNRDFPSSAVLCFTETWLSGLIPDSALHLAGFQLCRADRDTELSGKTNGGGICFYINSGWCNDVTVIQQHCSPDLESFIINCKPFYSPCEFASFILANVQDAQRMLADQILCVERSNPDYLVIVLGDFNKGNLTHDLPEYPFTSPLPGSPSLVFPRSFPTKHWSKSCSASGRWRVVLKRRAACPHRPAGGHTQTATVAGEEAAAAVVAAAAADAKRRSGPAPPTESGGGQASNRQTEEQAAETAAETAAVDSSAALEERPGATEETEEVQTAGEEVRGGHSGGGQAAESDQSQAAGVEVRRGESGVTRTMGDDEEGTEEQTAETVAVGSSAALEEGPEATGEVQRVGEEVRGGHSSRGQAAESEQCQAAGVEVRREESGVTRSVGEDEMEDEMECDSDLTCLCSRLTVFKWRHVHSRGHQHFPR</sequence>
<proteinExistence type="predicted"/>
<protein>
    <recommendedName>
        <fullName evidence="4">Endonuclease/exonuclease/phosphatase domain-containing protein</fullName>
    </recommendedName>
</protein>
<dbReference type="InterPro" id="IPR036691">
    <property type="entry name" value="Endo/exonu/phosph_ase_sf"/>
</dbReference>
<comment type="caution">
    <text evidence="2">The sequence shown here is derived from an EMBL/GenBank/DDBJ whole genome shotgun (WGS) entry which is preliminary data.</text>
</comment>
<evidence type="ECO:0008006" key="4">
    <source>
        <dbReference type="Google" id="ProtNLM"/>
    </source>
</evidence>
<name>A0AA47N384_MERPO</name>
<evidence type="ECO:0000313" key="2">
    <source>
        <dbReference type="EMBL" id="KAK0151060.1"/>
    </source>
</evidence>
<organism evidence="2 3">
    <name type="scientific">Merluccius polli</name>
    <name type="common">Benguela hake</name>
    <name type="synonym">Merluccius cadenati</name>
    <dbReference type="NCBI Taxonomy" id="89951"/>
    <lineage>
        <taxon>Eukaryota</taxon>
        <taxon>Metazoa</taxon>
        <taxon>Chordata</taxon>
        <taxon>Craniata</taxon>
        <taxon>Vertebrata</taxon>
        <taxon>Euteleostomi</taxon>
        <taxon>Actinopterygii</taxon>
        <taxon>Neopterygii</taxon>
        <taxon>Teleostei</taxon>
        <taxon>Neoteleostei</taxon>
        <taxon>Acanthomorphata</taxon>
        <taxon>Zeiogadaria</taxon>
        <taxon>Gadariae</taxon>
        <taxon>Gadiformes</taxon>
        <taxon>Gadoidei</taxon>
        <taxon>Merlucciidae</taxon>
        <taxon>Merluccius</taxon>
    </lineage>
</organism>
<dbReference type="PANTHER" id="PTHR47510:SF3">
    <property type="entry name" value="ENDO_EXONUCLEASE_PHOSPHATASE DOMAIN-CONTAINING PROTEIN"/>
    <property type="match status" value="1"/>
</dbReference>
<feature type="compositionally biased region" description="Polar residues" evidence="1">
    <location>
        <begin position="643"/>
        <end position="653"/>
    </location>
</feature>
<dbReference type="Proteomes" id="UP001174136">
    <property type="component" value="Unassembled WGS sequence"/>
</dbReference>